<dbReference type="InterPro" id="IPR006653">
    <property type="entry name" value="Trp_synth_b_CS"/>
</dbReference>
<keyword evidence="9 11" id="KW-0456">Lyase</keyword>
<keyword evidence="8 11" id="KW-0057">Aromatic amino acid biosynthesis</keyword>
<dbReference type="PANTHER" id="PTHR48077">
    <property type="entry name" value="TRYPTOPHAN SYNTHASE-RELATED"/>
    <property type="match status" value="1"/>
</dbReference>
<evidence type="ECO:0000256" key="7">
    <source>
        <dbReference type="ARBA" id="ARBA00022898"/>
    </source>
</evidence>
<comment type="similarity">
    <text evidence="3 11">Belongs to the TrpB family.</text>
</comment>
<evidence type="ECO:0000313" key="13">
    <source>
        <dbReference type="EMBL" id="QJA05928.1"/>
    </source>
</evidence>
<organism evidence="13 14">
    <name type="scientific">Thermosulfurimonas marina</name>
    <dbReference type="NCBI Taxonomy" id="2047767"/>
    <lineage>
        <taxon>Bacteria</taxon>
        <taxon>Pseudomonadati</taxon>
        <taxon>Thermodesulfobacteriota</taxon>
        <taxon>Thermodesulfobacteria</taxon>
        <taxon>Thermodesulfobacteriales</taxon>
        <taxon>Thermodesulfobacteriaceae</taxon>
        <taxon>Thermosulfurimonas</taxon>
    </lineage>
</organism>
<dbReference type="Gene3D" id="3.40.50.1100">
    <property type="match status" value="2"/>
</dbReference>
<evidence type="ECO:0000256" key="2">
    <source>
        <dbReference type="ARBA" id="ARBA00004733"/>
    </source>
</evidence>
<dbReference type="Pfam" id="PF00291">
    <property type="entry name" value="PALP"/>
    <property type="match status" value="1"/>
</dbReference>
<evidence type="ECO:0000256" key="11">
    <source>
        <dbReference type="HAMAP-Rule" id="MF_00133"/>
    </source>
</evidence>
<dbReference type="SUPFAM" id="SSF53686">
    <property type="entry name" value="Tryptophan synthase beta subunit-like PLP-dependent enzymes"/>
    <property type="match status" value="1"/>
</dbReference>
<dbReference type="FunFam" id="3.40.50.1100:FF:000004">
    <property type="entry name" value="Tryptophan synthase beta chain"/>
    <property type="match status" value="1"/>
</dbReference>
<dbReference type="InterPro" id="IPR001926">
    <property type="entry name" value="TrpB-like_PALP"/>
</dbReference>
<dbReference type="FunFam" id="3.40.50.1100:FF:000001">
    <property type="entry name" value="Tryptophan synthase beta chain"/>
    <property type="match status" value="1"/>
</dbReference>
<dbReference type="PANTHER" id="PTHR48077:SF3">
    <property type="entry name" value="TRYPTOPHAN SYNTHASE"/>
    <property type="match status" value="1"/>
</dbReference>
<comment type="function">
    <text evidence="11">The beta subunit is responsible for the synthesis of L-tryptophan from indole and L-serine.</text>
</comment>
<keyword evidence="14" id="KW-1185">Reference proteome</keyword>
<evidence type="ECO:0000256" key="8">
    <source>
        <dbReference type="ARBA" id="ARBA00023141"/>
    </source>
</evidence>
<dbReference type="AlphaFoldDB" id="A0A6H1WRX7"/>
<keyword evidence="5 11" id="KW-0028">Amino-acid biosynthesis</keyword>
<proteinExistence type="inferred from homology"/>
<evidence type="ECO:0000256" key="9">
    <source>
        <dbReference type="ARBA" id="ARBA00023239"/>
    </source>
</evidence>
<dbReference type="PIRSF" id="PIRSF001413">
    <property type="entry name" value="Trp_syn_beta"/>
    <property type="match status" value="1"/>
</dbReference>
<keyword evidence="6 11" id="KW-0822">Tryptophan biosynthesis</keyword>
<dbReference type="GO" id="GO:0005737">
    <property type="term" value="C:cytoplasm"/>
    <property type="evidence" value="ECO:0007669"/>
    <property type="project" value="TreeGrafter"/>
</dbReference>
<dbReference type="GO" id="GO:0004834">
    <property type="term" value="F:tryptophan synthase activity"/>
    <property type="evidence" value="ECO:0007669"/>
    <property type="project" value="UniProtKB-UniRule"/>
</dbReference>
<evidence type="ECO:0000256" key="1">
    <source>
        <dbReference type="ARBA" id="ARBA00001933"/>
    </source>
</evidence>
<evidence type="ECO:0000256" key="4">
    <source>
        <dbReference type="ARBA" id="ARBA00011270"/>
    </source>
</evidence>
<accession>A0A6H1WRX7</accession>
<gene>
    <name evidence="11 13" type="primary">trpB</name>
    <name evidence="13" type="ORF">FVE67_03555</name>
</gene>
<evidence type="ECO:0000259" key="12">
    <source>
        <dbReference type="Pfam" id="PF00291"/>
    </source>
</evidence>
<evidence type="ECO:0000256" key="10">
    <source>
        <dbReference type="ARBA" id="ARBA00049047"/>
    </source>
</evidence>
<reference evidence="13 14" key="1">
    <citation type="submission" date="2019-08" db="EMBL/GenBank/DDBJ databases">
        <title>Complete genome sequence of Thermosulfurimonas marina SU872T, an anaerobic thermophilic chemolithoautotrophic bacterium isolated from a shallow marine hydrothermal vent.</title>
        <authorList>
            <person name="Allioux M."/>
            <person name="Jebbar M."/>
            <person name="Slobodkina G."/>
            <person name="Slobodkin A."/>
            <person name="Moalic Y."/>
            <person name="Frolova A."/>
            <person name="Shao Z."/>
            <person name="Alain K."/>
        </authorList>
    </citation>
    <scope>NUCLEOTIDE SEQUENCE [LARGE SCALE GENOMIC DNA]</scope>
    <source>
        <strain evidence="13 14">SU872</strain>
    </source>
</reference>
<dbReference type="InterPro" id="IPR036052">
    <property type="entry name" value="TrpB-like_PALP_sf"/>
</dbReference>
<sequence length="396" mass="43321">MLPNRQGKFGPFGGRFVPETLMPALAELEEAYRRFKRDSGFRRELSWYLREYAGRPTPLYPARRLSEALGGHLKIYLKREDLLHTGAHKINNTLGQALLAKRMGKRRIIAETGAGQHGVATATAAALLGLECVVYMGAKDTVRQAMNVFRMELLGARVVPVHSGTQTLKDAINEAIRDWVTHVEDTFYIIGSVVGPHPYPMMVRDFQSVIGREARRQILKLEGRLPDLVIACVGGGSNAMGIFYPFVKDQAVKLVGVEAAGEGLQTDKHSATLTAGEPGVLHGMMTYLLQDRVGQIKGAHSIAPGLDYPGVGPEHAFLKECGRAEYVAVDDQEALSAFRLLSETEGIIPALESAHAVAYLAKIADRLPRGSVVLVNLSGRGDKDVAAVKEYLEERR</sequence>
<comment type="subunit">
    <text evidence="4 11">Tetramer of two alpha and two beta chains.</text>
</comment>
<dbReference type="HAMAP" id="MF_00133">
    <property type="entry name" value="Trp_synth_beta"/>
    <property type="match status" value="1"/>
</dbReference>
<feature type="domain" description="Tryptophan synthase beta chain-like PALP" evidence="12">
    <location>
        <begin position="53"/>
        <end position="379"/>
    </location>
</feature>
<dbReference type="KEGG" id="tmai:FVE67_03555"/>
<dbReference type="InterPro" id="IPR006654">
    <property type="entry name" value="Trp_synth_beta"/>
</dbReference>
<evidence type="ECO:0000313" key="14">
    <source>
        <dbReference type="Proteomes" id="UP000501253"/>
    </source>
</evidence>
<dbReference type="CDD" id="cd06446">
    <property type="entry name" value="Trp-synth_B"/>
    <property type="match status" value="1"/>
</dbReference>
<protein>
    <recommendedName>
        <fullName evidence="11">Tryptophan synthase beta chain</fullName>
        <ecNumber evidence="11">4.2.1.20</ecNumber>
    </recommendedName>
</protein>
<feature type="modified residue" description="N6-(pyridoxal phosphate)lysine" evidence="11">
    <location>
        <position position="89"/>
    </location>
</feature>
<dbReference type="RefSeq" id="WP_168719282.1">
    <property type="nucleotide sequence ID" value="NZ_CP042909.1"/>
</dbReference>
<dbReference type="EMBL" id="CP042909">
    <property type="protein sequence ID" value="QJA05928.1"/>
    <property type="molecule type" value="Genomic_DNA"/>
</dbReference>
<keyword evidence="7 11" id="KW-0663">Pyridoxal phosphate</keyword>
<dbReference type="UniPathway" id="UPA00035">
    <property type="reaction ID" value="UER00044"/>
</dbReference>
<dbReference type="InterPro" id="IPR023026">
    <property type="entry name" value="Trp_synth_beta/beta-like"/>
</dbReference>
<comment type="cofactor">
    <cofactor evidence="1 11">
        <name>pyridoxal 5'-phosphate</name>
        <dbReference type="ChEBI" id="CHEBI:597326"/>
    </cofactor>
</comment>
<comment type="catalytic activity">
    <reaction evidence="10 11">
        <text>(1S,2R)-1-C-(indol-3-yl)glycerol 3-phosphate + L-serine = D-glyceraldehyde 3-phosphate + L-tryptophan + H2O</text>
        <dbReference type="Rhea" id="RHEA:10532"/>
        <dbReference type="ChEBI" id="CHEBI:15377"/>
        <dbReference type="ChEBI" id="CHEBI:33384"/>
        <dbReference type="ChEBI" id="CHEBI:57912"/>
        <dbReference type="ChEBI" id="CHEBI:58866"/>
        <dbReference type="ChEBI" id="CHEBI:59776"/>
        <dbReference type="EC" id="4.2.1.20"/>
    </reaction>
</comment>
<dbReference type="Proteomes" id="UP000501253">
    <property type="component" value="Chromosome"/>
</dbReference>
<evidence type="ECO:0000256" key="6">
    <source>
        <dbReference type="ARBA" id="ARBA00022822"/>
    </source>
</evidence>
<evidence type="ECO:0000256" key="5">
    <source>
        <dbReference type="ARBA" id="ARBA00022605"/>
    </source>
</evidence>
<name>A0A6H1WRX7_9BACT</name>
<dbReference type="NCBIfam" id="TIGR00263">
    <property type="entry name" value="trpB"/>
    <property type="match status" value="1"/>
</dbReference>
<evidence type="ECO:0000256" key="3">
    <source>
        <dbReference type="ARBA" id="ARBA00009982"/>
    </source>
</evidence>
<dbReference type="PROSITE" id="PS00168">
    <property type="entry name" value="TRP_SYNTHASE_BETA"/>
    <property type="match status" value="1"/>
</dbReference>
<dbReference type="EC" id="4.2.1.20" evidence="11"/>
<comment type="pathway">
    <text evidence="2 11">Amino-acid biosynthesis; L-tryptophan biosynthesis; L-tryptophan from chorismate: step 5/5.</text>
</comment>